<dbReference type="AlphaFoldDB" id="A0A2S3U904"/>
<gene>
    <name evidence="1" type="ORF">S101258_00706</name>
</gene>
<organism evidence="1 2">
    <name type="scientific">Lactiplantibacillus plantarum subsp. plantarum</name>
    <dbReference type="NCBI Taxonomy" id="337330"/>
    <lineage>
        <taxon>Bacteria</taxon>
        <taxon>Bacillati</taxon>
        <taxon>Bacillota</taxon>
        <taxon>Bacilli</taxon>
        <taxon>Lactobacillales</taxon>
        <taxon>Lactobacillaceae</taxon>
        <taxon>Lactiplantibacillus</taxon>
    </lineage>
</organism>
<protein>
    <submittedName>
        <fullName evidence="1">Uncharacterized protein</fullName>
    </submittedName>
</protein>
<evidence type="ECO:0000313" key="2">
    <source>
        <dbReference type="Proteomes" id="UP000236990"/>
    </source>
</evidence>
<evidence type="ECO:0000313" key="1">
    <source>
        <dbReference type="EMBL" id="POD88535.1"/>
    </source>
</evidence>
<sequence length="97" mass="11178">MDNDKQALATDELTILPLNHNWYQKLASNFEIIQPYLDKLDTDEFEINDLKNKFDDISEKINIYEANMQAIVNILSNYDVPIAIVDSKVVDTTKEGE</sequence>
<comment type="caution">
    <text evidence="1">The sequence shown here is derived from an EMBL/GenBank/DDBJ whole genome shotgun (WGS) entry which is preliminary data.</text>
</comment>
<accession>A0A2S3U904</accession>
<name>A0A2S3U904_LACPN</name>
<dbReference type="Proteomes" id="UP000236990">
    <property type="component" value="Unassembled WGS sequence"/>
</dbReference>
<proteinExistence type="predicted"/>
<reference evidence="1 2" key="1">
    <citation type="submission" date="2017-06" db="EMBL/GenBank/DDBJ databases">
        <title>Genome sequence of Lactobacillus plantarum subsp. plantarum strain SRCM101258.</title>
        <authorList>
            <person name="Cho S.H."/>
        </authorList>
    </citation>
    <scope>NUCLEOTIDE SEQUENCE [LARGE SCALE GENOMIC DNA]</scope>
    <source>
        <strain evidence="1 2">SRCM101258</strain>
    </source>
</reference>
<dbReference type="EMBL" id="NKCZ01000072">
    <property type="protein sequence ID" value="POD88535.1"/>
    <property type="molecule type" value="Genomic_DNA"/>
</dbReference>